<accession>A0A1I4PRJ1</accession>
<name>A0A1I4PRJ1_ECTMO</name>
<dbReference type="STRING" id="195064.SAMN05421721_102184"/>
<feature type="chain" id="PRO_5011447598" description="CVNH domain-containing protein" evidence="1">
    <location>
        <begin position="22"/>
        <end position="134"/>
    </location>
</feature>
<keyword evidence="1" id="KW-0732">Signal</keyword>
<gene>
    <name evidence="2" type="ORF">SAMN05421721_102184</name>
</gene>
<protein>
    <recommendedName>
        <fullName evidence="4">CVNH domain-containing protein</fullName>
    </recommendedName>
</protein>
<sequence length="134" mass="15729">MNLRTLPLALCCALTALPLQAETIFLQEGEQWRRGDVQVWCERPRGSEQPVVLSECQHWDDFRDDCLFQRRIHRAGGVECVEECQHWDDFSGSCHFETRCEYRPGQGGFVRTECARFDDFRETCRDTREVWIGP</sequence>
<evidence type="ECO:0000256" key="1">
    <source>
        <dbReference type="SAM" id="SignalP"/>
    </source>
</evidence>
<organism evidence="2 3">
    <name type="scientific">Ectothiorhodospira mobilis</name>
    <dbReference type="NCBI Taxonomy" id="195064"/>
    <lineage>
        <taxon>Bacteria</taxon>
        <taxon>Pseudomonadati</taxon>
        <taxon>Pseudomonadota</taxon>
        <taxon>Gammaproteobacteria</taxon>
        <taxon>Chromatiales</taxon>
        <taxon>Ectothiorhodospiraceae</taxon>
        <taxon>Ectothiorhodospira</taxon>
    </lineage>
</organism>
<keyword evidence="3" id="KW-1185">Reference proteome</keyword>
<dbReference type="AlphaFoldDB" id="A0A1I4PRJ1"/>
<proteinExistence type="predicted"/>
<feature type="signal peptide" evidence="1">
    <location>
        <begin position="1"/>
        <end position="21"/>
    </location>
</feature>
<evidence type="ECO:0000313" key="2">
    <source>
        <dbReference type="EMBL" id="SFM30511.1"/>
    </source>
</evidence>
<evidence type="ECO:0000313" key="3">
    <source>
        <dbReference type="Proteomes" id="UP000199556"/>
    </source>
</evidence>
<evidence type="ECO:0008006" key="4">
    <source>
        <dbReference type="Google" id="ProtNLM"/>
    </source>
</evidence>
<dbReference type="EMBL" id="FOUO01000002">
    <property type="protein sequence ID" value="SFM30511.1"/>
    <property type="molecule type" value="Genomic_DNA"/>
</dbReference>
<dbReference type="OrthoDB" id="5795678at2"/>
<dbReference type="RefSeq" id="WP_090483587.1">
    <property type="nucleotide sequence ID" value="NZ_FOUO01000002.1"/>
</dbReference>
<dbReference type="Proteomes" id="UP000199556">
    <property type="component" value="Unassembled WGS sequence"/>
</dbReference>
<reference evidence="2 3" key="1">
    <citation type="submission" date="2016-10" db="EMBL/GenBank/DDBJ databases">
        <authorList>
            <person name="de Groot N.N."/>
        </authorList>
    </citation>
    <scope>NUCLEOTIDE SEQUENCE [LARGE SCALE GENOMIC DNA]</scope>
    <source>
        <strain evidence="2 3">DSM 4180</strain>
    </source>
</reference>